<dbReference type="SMART" id="SM00359">
    <property type="entry name" value="PUA"/>
    <property type="match status" value="1"/>
</dbReference>
<keyword evidence="3 8" id="KW-0641">Proline biosynthesis</keyword>
<keyword evidence="5 8" id="KW-0547">Nucleotide-binding</keyword>
<dbReference type="GO" id="GO:0055129">
    <property type="term" value="P:L-proline biosynthetic process"/>
    <property type="evidence" value="ECO:0007669"/>
    <property type="project" value="UniProtKB-UniRule"/>
</dbReference>
<dbReference type="PRINTS" id="PR00474">
    <property type="entry name" value="GLU5KINASE"/>
</dbReference>
<comment type="subcellular location">
    <subcellularLocation>
        <location evidence="8">Cytoplasm</location>
    </subcellularLocation>
</comment>
<dbReference type="InterPro" id="IPR001048">
    <property type="entry name" value="Asp/Glu/Uridylate_kinase"/>
</dbReference>
<organism evidence="10 11">
    <name type="scientific">Abyssibacter profundi</name>
    <dbReference type="NCBI Taxonomy" id="2182787"/>
    <lineage>
        <taxon>Bacteria</taxon>
        <taxon>Pseudomonadati</taxon>
        <taxon>Pseudomonadota</taxon>
        <taxon>Gammaproteobacteria</taxon>
        <taxon>Chromatiales</taxon>
        <taxon>Oceanococcaceae</taxon>
        <taxon>Abyssibacter</taxon>
    </lineage>
</organism>
<reference evidence="10 11" key="1">
    <citation type="submission" date="2018-05" db="EMBL/GenBank/DDBJ databases">
        <title>Abyssibacter profundi OUC007T gen. nov., sp. nov, a marine bacterium isolated from seawater of the Mariana Trench.</title>
        <authorList>
            <person name="Zhou S."/>
        </authorList>
    </citation>
    <scope>NUCLEOTIDE SEQUENCE [LARGE SCALE GENOMIC DNA]</scope>
    <source>
        <strain evidence="10 11">OUC007</strain>
    </source>
</reference>
<evidence type="ECO:0000313" key="10">
    <source>
        <dbReference type="EMBL" id="PWN57354.1"/>
    </source>
</evidence>
<evidence type="ECO:0000256" key="3">
    <source>
        <dbReference type="ARBA" id="ARBA00022650"/>
    </source>
</evidence>
<comment type="catalytic activity">
    <reaction evidence="8">
        <text>L-glutamate + ATP = L-glutamyl 5-phosphate + ADP</text>
        <dbReference type="Rhea" id="RHEA:14877"/>
        <dbReference type="ChEBI" id="CHEBI:29985"/>
        <dbReference type="ChEBI" id="CHEBI:30616"/>
        <dbReference type="ChEBI" id="CHEBI:58274"/>
        <dbReference type="ChEBI" id="CHEBI:456216"/>
        <dbReference type="EC" id="2.7.2.11"/>
    </reaction>
</comment>
<dbReference type="GO" id="GO:0004349">
    <property type="term" value="F:glutamate 5-kinase activity"/>
    <property type="evidence" value="ECO:0007669"/>
    <property type="project" value="UniProtKB-UniRule"/>
</dbReference>
<comment type="function">
    <text evidence="8">Catalyzes the transfer of a phosphate group to glutamate to form L-glutamate 5-phosphate.</text>
</comment>
<sequence length="371" mass="38647">MSAAGYRRLVVKIGSALITNGGRGLDRSGIERWAAQVAAARANGIEVVMVSSGAVAEGMARMGWTERPESLDRLQAAAAIGQMGLTQAWGDAFGRHGLHTAQVLLTHDDVANRRRYLNARSTLLSLLAVGAIPVINENDTVATDEIRFGDNDRLGAVAAQLVEADGLIILTDQPGLMTADPRKDPTATLIESGEAGDPALRLHAAGGAGRLGRGGMLTKLDAAALAARSGAWTLLMDGRGPDALAQALAGTARGTRLSAKGAVLAARKRWIAGRLRVAGSVRLDRGAVQALTCNGSSLLPVGVIAVSGEFRRGDLIACEAPDGRRIATGLSNYSAEEARQIAGCASQELVDRLGYVGDVELIHRDNLALET</sequence>
<comment type="caution">
    <text evidence="10">The sequence shown here is derived from an EMBL/GenBank/DDBJ whole genome shotgun (WGS) entry which is preliminary data.</text>
</comment>
<dbReference type="InterPro" id="IPR019797">
    <property type="entry name" value="Glutamate_5-kinase_CS"/>
</dbReference>
<dbReference type="InterPro" id="IPR001057">
    <property type="entry name" value="Glu/AcGlu_kinase"/>
</dbReference>
<gene>
    <name evidence="8" type="primary">proB</name>
    <name evidence="10" type="ORF">DEH80_02315</name>
</gene>
<evidence type="ECO:0000256" key="1">
    <source>
        <dbReference type="ARBA" id="ARBA00022490"/>
    </source>
</evidence>
<keyword evidence="11" id="KW-1185">Reference proteome</keyword>
<dbReference type="UniPathway" id="UPA00098">
    <property type="reaction ID" value="UER00359"/>
</dbReference>
<dbReference type="Pfam" id="PF01472">
    <property type="entry name" value="PUA"/>
    <property type="match status" value="1"/>
</dbReference>
<dbReference type="GO" id="GO:0003723">
    <property type="term" value="F:RNA binding"/>
    <property type="evidence" value="ECO:0007669"/>
    <property type="project" value="InterPro"/>
</dbReference>
<dbReference type="SUPFAM" id="SSF53633">
    <property type="entry name" value="Carbamate kinase-like"/>
    <property type="match status" value="1"/>
</dbReference>
<comment type="caution">
    <text evidence="8">Lacks conserved residue(s) required for the propagation of feature annotation.</text>
</comment>
<keyword evidence="1 8" id="KW-0963">Cytoplasm</keyword>
<evidence type="ECO:0000256" key="4">
    <source>
        <dbReference type="ARBA" id="ARBA00022679"/>
    </source>
</evidence>
<dbReference type="InterPro" id="IPR005715">
    <property type="entry name" value="Glu_5kinase/COase_Synthase"/>
</dbReference>
<dbReference type="CDD" id="cd21157">
    <property type="entry name" value="PUA_G5K"/>
    <property type="match status" value="1"/>
</dbReference>
<accession>A0A363UPH5</accession>
<evidence type="ECO:0000313" key="11">
    <source>
        <dbReference type="Proteomes" id="UP000251800"/>
    </source>
</evidence>
<dbReference type="HAMAP" id="MF_00456">
    <property type="entry name" value="ProB"/>
    <property type="match status" value="1"/>
</dbReference>
<keyword evidence="6 8" id="KW-0418">Kinase</keyword>
<evidence type="ECO:0000256" key="8">
    <source>
        <dbReference type="HAMAP-Rule" id="MF_00456"/>
    </source>
</evidence>
<dbReference type="SUPFAM" id="SSF88697">
    <property type="entry name" value="PUA domain-like"/>
    <property type="match status" value="1"/>
</dbReference>
<dbReference type="NCBIfam" id="TIGR01027">
    <property type="entry name" value="proB"/>
    <property type="match status" value="1"/>
</dbReference>
<evidence type="ECO:0000256" key="6">
    <source>
        <dbReference type="ARBA" id="ARBA00022777"/>
    </source>
</evidence>
<feature type="binding site" evidence="8">
    <location>
        <position position="52"/>
    </location>
    <ligand>
        <name>substrate</name>
    </ligand>
</feature>
<feature type="binding site" evidence="8">
    <location>
        <begin position="171"/>
        <end position="172"/>
    </location>
    <ligand>
        <name>ATP</name>
        <dbReference type="ChEBI" id="CHEBI:30616"/>
    </ligand>
</feature>
<evidence type="ECO:0000259" key="9">
    <source>
        <dbReference type="SMART" id="SM00359"/>
    </source>
</evidence>
<feature type="domain" description="PUA" evidence="9">
    <location>
        <begin position="279"/>
        <end position="358"/>
    </location>
</feature>
<dbReference type="PANTHER" id="PTHR43654">
    <property type="entry name" value="GLUTAMATE 5-KINASE"/>
    <property type="match status" value="1"/>
</dbReference>
<feature type="binding site" evidence="8">
    <location>
        <position position="151"/>
    </location>
    <ligand>
        <name>substrate</name>
    </ligand>
</feature>
<feature type="binding site" evidence="8">
    <location>
        <position position="12"/>
    </location>
    <ligand>
        <name>ATP</name>
        <dbReference type="ChEBI" id="CHEBI:30616"/>
    </ligand>
</feature>
<dbReference type="InterPro" id="IPR036974">
    <property type="entry name" value="PUA_sf"/>
</dbReference>
<dbReference type="FunFam" id="3.40.1160.10:FF:000018">
    <property type="entry name" value="Glutamate 5-kinase"/>
    <property type="match status" value="1"/>
</dbReference>
<dbReference type="Proteomes" id="UP000251800">
    <property type="component" value="Unassembled WGS sequence"/>
</dbReference>
<dbReference type="InterPro" id="IPR011529">
    <property type="entry name" value="Glu_5kinase"/>
</dbReference>
<dbReference type="AlphaFoldDB" id="A0A363UPH5"/>
<dbReference type="Pfam" id="PF00696">
    <property type="entry name" value="AA_kinase"/>
    <property type="match status" value="1"/>
</dbReference>
<dbReference type="Gene3D" id="2.30.130.10">
    <property type="entry name" value="PUA domain"/>
    <property type="match status" value="1"/>
</dbReference>
<dbReference type="CDD" id="cd04242">
    <property type="entry name" value="AAK_G5K_ProB"/>
    <property type="match status" value="1"/>
</dbReference>
<dbReference type="InterPro" id="IPR002478">
    <property type="entry name" value="PUA"/>
</dbReference>
<dbReference type="PROSITE" id="PS00902">
    <property type="entry name" value="GLUTAMATE_5_KINASE"/>
    <property type="match status" value="1"/>
</dbReference>
<dbReference type="PROSITE" id="PS50890">
    <property type="entry name" value="PUA"/>
    <property type="match status" value="1"/>
</dbReference>
<dbReference type="GO" id="GO:0005829">
    <property type="term" value="C:cytosol"/>
    <property type="evidence" value="ECO:0007669"/>
    <property type="project" value="TreeGrafter"/>
</dbReference>
<dbReference type="Gene3D" id="3.40.1160.10">
    <property type="entry name" value="Acetylglutamate kinase-like"/>
    <property type="match status" value="2"/>
</dbReference>
<dbReference type="InterPro" id="IPR015947">
    <property type="entry name" value="PUA-like_sf"/>
</dbReference>
<name>A0A363UPH5_9GAMM</name>
<dbReference type="PIRSF" id="PIRSF000729">
    <property type="entry name" value="GK"/>
    <property type="match status" value="1"/>
</dbReference>
<dbReference type="InterPro" id="IPR036393">
    <property type="entry name" value="AceGlu_kinase-like_sf"/>
</dbReference>
<evidence type="ECO:0000256" key="2">
    <source>
        <dbReference type="ARBA" id="ARBA00022605"/>
    </source>
</evidence>
<dbReference type="RefSeq" id="WP_109718858.1">
    <property type="nucleotide sequence ID" value="NZ_QEQK01000002.1"/>
</dbReference>
<keyword evidence="2 8" id="KW-0028">Amino-acid biosynthesis</keyword>
<dbReference type="OrthoDB" id="9804434at2"/>
<keyword evidence="4 8" id="KW-0808">Transferase</keyword>
<protein>
    <recommendedName>
        <fullName evidence="8">Glutamate 5-kinase</fullName>
        <ecNumber evidence="8">2.7.2.11</ecNumber>
    </recommendedName>
    <alternativeName>
        <fullName evidence="8">Gamma-glutamyl kinase</fullName>
        <shortName evidence="8">GK</shortName>
    </alternativeName>
</protein>
<proteinExistence type="inferred from homology"/>
<dbReference type="PANTHER" id="PTHR43654:SF1">
    <property type="entry name" value="ISOPENTENYL PHOSPHATE KINASE"/>
    <property type="match status" value="1"/>
</dbReference>
<dbReference type="EC" id="2.7.2.11" evidence="8"/>
<evidence type="ECO:0000256" key="5">
    <source>
        <dbReference type="ARBA" id="ARBA00022741"/>
    </source>
</evidence>
<keyword evidence="7 8" id="KW-0067">ATP-binding</keyword>
<feature type="binding site" evidence="8">
    <location>
        <position position="139"/>
    </location>
    <ligand>
        <name>substrate</name>
    </ligand>
</feature>
<comment type="pathway">
    <text evidence="8">Amino-acid biosynthesis; L-proline biosynthesis; L-glutamate 5-semialdehyde from L-glutamate: step 1/2.</text>
</comment>
<dbReference type="InterPro" id="IPR041739">
    <property type="entry name" value="G5K_ProB"/>
</dbReference>
<evidence type="ECO:0000256" key="7">
    <source>
        <dbReference type="ARBA" id="ARBA00022840"/>
    </source>
</evidence>
<dbReference type="GO" id="GO:0005524">
    <property type="term" value="F:ATP binding"/>
    <property type="evidence" value="ECO:0007669"/>
    <property type="project" value="UniProtKB-KW"/>
</dbReference>
<dbReference type="EMBL" id="QEQK01000002">
    <property type="protein sequence ID" value="PWN57354.1"/>
    <property type="molecule type" value="Genomic_DNA"/>
</dbReference>
<comment type="similarity">
    <text evidence="8">Belongs to the glutamate 5-kinase family.</text>
</comment>